<name>A0A1D8GMP6_9FIRM</name>
<gene>
    <name evidence="2" type="ORF">Gferi_23010</name>
</gene>
<dbReference type="RefSeq" id="WP_069980472.1">
    <property type="nucleotide sequence ID" value="NZ_CP017269.1"/>
</dbReference>
<dbReference type="STRING" id="1424294.Gferi_23010"/>
<proteinExistence type="predicted"/>
<evidence type="ECO:0000313" key="2">
    <source>
        <dbReference type="EMBL" id="AOT72157.1"/>
    </source>
</evidence>
<feature type="domain" description="DUF4397" evidence="1">
    <location>
        <begin position="17"/>
        <end position="132"/>
    </location>
</feature>
<evidence type="ECO:0000259" key="1">
    <source>
        <dbReference type="Pfam" id="PF14344"/>
    </source>
</evidence>
<dbReference type="InterPro" id="IPR025510">
    <property type="entry name" value="DUF4397"/>
</dbReference>
<sequence>MYYPHYQYVYSIPVTSAYVRILHASPDAPAVDIYANNVLIAQNLAYRGFTQYLSLAPATYRILVYPTGTRTTPVIDTQVNIAPNGMYTIAAAGLLQNIEAVVVPDTAAILPPNRTQLKFVHLSPNAPAVDITLPNGTVLFPNISFGQISNNITVVPANYTLQARIAGTNQIVLTVPNTLIRGNRYYTVYAVGLVDANPPLQALIALDKASY</sequence>
<dbReference type="EMBL" id="CP017269">
    <property type="protein sequence ID" value="AOT72157.1"/>
    <property type="molecule type" value="Genomic_DNA"/>
</dbReference>
<protein>
    <recommendedName>
        <fullName evidence="1">DUF4397 domain-containing protein</fullName>
    </recommendedName>
</protein>
<reference evidence="2 3" key="1">
    <citation type="submission" date="2016-09" db="EMBL/GenBank/DDBJ databases">
        <title>Genomic analysis reveals versatility of anaerobic energy metabolism of Geosporobacter ferrireducens IRF9 of phylum Firmicutes.</title>
        <authorList>
            <person name="Kim S.-J."/>
        </authorList>
    </citation>
    <scope>NUCLEOTIDE SEQUENCE [LARGE SCALE GENOMIC DNA]</scope>
    <source>
        <strain evidence="2 3">IRF9</strain>
    </source>
</reference>
<evidence type="ECO:0000313" key="3">
    <source>
        <dbReference type="Proteomes" id="UP000095743"/>
    </source>
</evidence>
<keyword evidence="3" id="KW-1185">Reference proteome</keyword>
<dbReference type="AlphaFoldDB" id="A0A1D8GMP6"/>
<dbReference type="KEGG" id="gfe:Gferi_23010"/>
<dbReference type="Pfam" id="PF14344">
    <property type="entry name" value="DUF4397"/>
    <property type="match status" value="1"/>
</dbReference>
<accession>A0A1D8GMP6</accession>
<dbReference type="OrthoDB" id="9783299at2"/>
<dbReference type="Proteomes" id="UP000095743">
    <property type="component" value="Chromosome"/>
</dbReference>
<organism evidence="2 3">
    <name type="scientific">Geosporobacter ferrireducens</name>
    <dbReference type="NCBI Taxonomy" id="1424294"/>
    <lineage>
        <taxon>Bacteria</taxon>
        <taxon>Bacillati</taxon>
        <taxon>Bacillota</taxon>
        <taxon>Clostridia</taxon>
        <taxon>Peptostreptococcales</taxon>
        <taxon>Thermotaleaceae</taxon>
        <taxon>Geosporobacter</taxon>
    </lineage>
</organism>